<evidence type="ECO:0000313" key="3">
    <source>
        <dbReference type="Proteomes" id="UP001283361"/>
    </source>
</evidence>
<name>A0AAE1D5N8_9GAST</name>
<keyword evidence="1" id="KW-1133">Transmembrane helix</keyword>
<keyword evidence="1" id="KW-0812">Transmembrane</keyword>
<keyword evidence="1" id="KW-0472">Membrane</keyword>
<evidence type="ECO:0000313" key="2">
    <source>
        <dbReference type="EMBL" id="KAK3757740.1"/>
    </source>
</evidence>
<sequence length="228" mass="25060">MNAAALFSELRPVDPKPDYDAKDGGRKWNKLTSCHGVHKTQITSCGPKLQLRYVITTSKLFHNQEALEVDTMTGAEWTSVPASPTLHEISVKPRHCLTLDTPTGTTLADTSHLAQCLPDMDREPTRAPHHNGKQKTSNLAVHITHKEPNRATYHNETCNLAVLVRPGTNSKSLISPPAWTYGNWRLVGYYCAVIAVAIVGLPALEIGWRESNRRFSSAGSSSGQVKRA</sequence>
<feature type="transmembrane region" description="Helical" evidence="1">
    <location>
        <begin position="186"/>
        <end position="204"/>
    </location>
</feature>
<keyword evidence="3" id="KW-1185">Reference proteome</keyword>
<dbReference type="EMBL" id="JAWDGP010005334">
    <property type="protein sequence ID" value="KAK3757740.1"/>
    <property type="molecule type" value="Genomic_DNA"/>
</dbReference>
<gene>
    <name evidence="2" type="ORF">RRG08_056126</name>
</gene>
<protein>
    <submittedName>
        <fullName evidence="2">Uncharacterized protein</fullName>
    </submittedName>
</protein>
<dbReference type="AlphaFoldDB" id="A0AAE1D5N8"/>
<comment type="caution">
    <text evidence="2">The sequence shown here is derived from an EMBL/GenBank/DDBJ whole genome shotgun (WGS) entry which is preliminary data.</text>
</comment>
<organism evidence="2 3">
    <name type="scientific">Elysia crispata</name>
    <name type="common">lettuce slug</name>
    <dbReference type="NCBI Taxonomy" id="231223"/>
    <lineage>
        <taxon>Eukaryota</taxon>
        <taxon>Metazoa</taxon>
        <taxon>Spiralia</taxon>
        <taxon>Lophotrochozoa</taxon>
        <taxon>Mollusca</taxon>
        <taxon>Gastropoda</taxon>
        <taxon>Heterobranchia</taxon>
        <taxon>Euthyneura</taxon>
        <taxon>Panpulmonata</taxon>
        <taxon>Sacoglossa</taxon>
        <taxon>Placobranchoidea</taxon>
        <taxon>Plakobranchidae</taxon>
        <taxon>Elysia</taxon>
    </lineage>
</organism>
<reference evidence="2" key="1">
    <citation type="journal article" date="2023" name="G3 (Bethesda)">
        <title>A reference genome for the long-term kleptoplast-retaining sea slug Elysia crispata morphotype clarki.</title>
        <authorList>
            <person name="Eastman K.E."/>
            <person name="Pendleton A.L."/>
            <person name="Shaikh M.A."/>
            <person name="Suttiyut T."/>
            <person name="Ogas R."/>
            <person name="Tomko P."/>
            <person name="Gavelis G."/>
            <person name="Widhalm J.R."/>
            <person name="Wisecaver J.H."/>
        </authorList>
    </citation>
    <scope>NUCLEOTIDE SEQUENCE</scope>
    <source>
        <strain evidence="2">ECLA1</strain>
    </source>
</reference>
<accession>A0AAE1D5N8</accession>
<proteinExistence type="predicted"/>
<dbReference type="Proteomes" id="UP001283361">
    <property type="component" value="Unassembled WGS sequence"/>
</dbReference>
<evidence type="ECO:0000256" key="1">
    <source>
        <dbReference type="SAM" id="Phobius"/>
    </source>
</evidence>